<keyword evidence="4" id="KW-1185">Reference proteome</keyword>
<organism evidence="3 4">
    <name type="scientific">Aureispira anguillae</name>
    <dbReference type="NCBI Taxonomy" id="2864201"/>
    <lineage>
        <taxon>Bacteria</taxon>
        <taxon>Pseudomonadati</taxon>
        <taxon>Bacteroidota</taxon>
        <taxon>Saprospiria</taxon>
        <taxon>Saprospirales</taxon>
        <taxon>Saprospiraceae</taxon>
        <taxon>Aureispira</taxon>
    </lineage>
</organism>
<dbReference type="GO" id="GO:0016881">
    <property type="term" value="F:acid-amino acid ligase activity"/>
    <property type="evidence" value="ECO:0007669"/>
    <property type="project" value="TreeGrafter"/>
</dbReference>
<dbReference type="GO" id="GO:0005737">
    <property type="term" value="C:cytoplasm"/>
    <property type="evidence" value="ECO:0007669"/>
    <property type="project" value="TreeGrafter"/>
</dbReference>
<accession>A0A916DPI6</accession>
<evidence type="ECO:0000259" key="1">
    <source>
        <dbReference type="Pfam" id="PF23571"/>
    </source>
</evidence>
<dbReference type="EMBL" id="AP026867">
    <property type="protein sequence ID" value="BDS10161.1"/>
    <property type="molecule type" value="Genomic_DNA"/>
</dbReference>
<sequence>MSIKTKIVYQLAKVISKKVERDANHAIKYQQQLLKSLLKTGKHTLFGKEHHFHTIKNYEEFKKAVPLADYEDLKPYIYRINAGQSNVLWKGMPKYYAKTSGTTSGAKFIPLTKQSIPNHFGTARNAIFHYIATTGNVDFMDGKMIFLSGSPTLEPHYDIPTGRLSGISNHLIPNWLKKSQMPSYAVNCIEDWETKLEQIVIETAKEDMRLISGIPPWVQMYYERLLEYTGKKTVLEVFPNFSMFVYGGVNFEPYRAKLETLVGGRIPSIETYPASEGFLAFQDQQEDNALLLNVNSGIFFEFVPVEEMSKEQPTRLALEQVEIGVNYAVILNTNAGLWGYKIGDTIKFVSINPYRIVVTGRVKHFISAFGEHVIAKEVETALLSVAAQHNIPIVEFTVAPQVNPPNQETPYHEWFVAFDQMPENLAIFEQAVDQQMQAQNIYYKDLIEGGVLQTLKIRPLQKDAFRKYMKSIGKLGGQNKVPRLADNRKIATVLEQYILKK</sequence>
<dbReference type="RefSeq" id="WP_264791495.1">
    <property type="nucleotide sequence ID" value="NZ_AP026867.1"/>
</dbReference>
<feature type="domain" description="GH3 C-terminal" evidence="2">
    <location>
        <begin position="377"/>
        <end position="489"/>
    </location>
</feature>
<dbReference type="PANTHER" id="PTHR31901">
    <property type="entry name" value="GH3 DOMAIN-CONTAINING PROTEIN"/>
    <property type="match status" value="1"/>
</dbReference>
<dbReference type="InterPro" id="IPR055377">
    <property type="entry name" value="GH3_M"/>
</dbReference>
<feature type="domain" description="GH3 middle" evidence="1">
    <location>
        <begin position="295"/>
        <end position="360"/>
    </location>
</feature>
<dbReference type="InterPro" id="IPR055378">
    <property type="entry name" value="GH3_C"/>
</dbReference>
<dbReference type="Pfam" id="PF23571">
    <property type="entry name" value="GH3_M"/>
    <property type="match status" value="1"/>
</dbReference>
<dbReference type="InterPro" id="IPR004993">
    <property type="entry name" value="GH3"/>
</dbReference>
<proteinExistence type="predicted"/>
<evidence type="ECO:0000259" key="2">
    <source>
        <dbReference type="Pfam" id="PF23572"/>
    </source>
</evidence>
<dbReference type="PANTHER" id="PTHR31901:SF9">
    <property type="entry name" value="GH3 DOMAIN-CONTAINING PROTEIN"/>
    <property type="match status" value="1"/>
</dbReference>
<evidence type="ECO:0000313" key="3">
    <source>
        <dbReference type="EMBL" id="BDS10161.1"/>
    </source>
</evidence>
<dbReference type="KEGG" id="aup:AsAng_0008690"/>
<dbReference type="Proteomes" id="UP001060919">
    <property type="component" value="Chromosome"/>
</dbReference>
<name>A0A916DPI6_9BACT</name>
<protein>
    <submittedName>
        <fullName evidence="3">GH3 auxin-responsive promoter family protein</fullName>
    </submittedName>
</protein>
<reference evidence="3" key="1">
    <citation type="submission" date="2022-09" db="EMBL/GenBank/DDBJ databases">
        <title>Aureispira anguillicida sp. nov., isolated from Leptocephalus of Japanese eel Anguilla japonica.</title>
        <authorList>
            <person name="Yuasa K."/>
            <person name="Mekata T."/>
            <person name="Ikunari K."/>
        </authorList>
    </citation>
    <scope>NUCLEOTIDE SEQUENCE</scope>
    <source>
        <strain evidence="3">EL160426</strain>
    </source>
</reference>
<dbReference type="Pfam" id="PF03321">
    <property type="entry name" value="GH3"/>
    <property type="match status" value="1"/>
</dbReference>
<dbReference type="Pfam" id="PF23572">
    <property type="entry name" value="GH3_C"/>
    <property type="match status" value="1"/>
</dbReference>
<dbReference type="AlphaFoldDB" id="A0A916DPI6"/>
<evidence type="ECO:0000313" key="4">
    <source>
        <dbReference type="Proteomes" id="UP001060919"/>
    </source>
</evidence>
<gene>
    <name evidence="3" type="ORF">AsAng_0008690</name>
</gene>